<dbReference type="Proteomes" id="UP000266177">
    <property type="component" value="Unassembled WGS sequence"/>
</dbReference>
<comment type="caution">
    <text evidence="1">The sequence shown here is derived from an EMBL/GenBank/DDBJ whole genome shotgun (WGS) entry which is preliminary data.</text>
</comment>
<organism evidence="1 2">
    <name type="scientific">Paenibacillus thiaminolyticus</name>
    <name type="common">Bacillus thiaminolyticus</name>
    <dbReference type="NCBI Taxonomy" id="49283"/>
    <lineage>
        <taxon>Bacteria</taxon>
        <taxon>Bacillati</taxon>
        <taxon>Bacillota</taxon>
        <taxon>Bacilli</taxon>
        <taxon>Bacillales</taxon>
        <taxon>Paenibacillaceae</taxon>
        <taxon>Paenibacillus</taxon>
    </lineage>
</organism>
<accession>A0A3A3GEU8</accession>
<name>A0A3A3GEU8_PANTH</name>
<evidence type="ECO:0000313" key="2">
    <source>
        <dbReference type="Proteomes" id="UP000266177"/>
    </source>
</evidence>
<evidence type="ECO:0000313" key="1">
    <source>
        <dbReference type="EMBL" id="RJG19143.1"/>
    </source>
</evidence>
<proteinExistence type="predicted"/>
<dbReference type="AlphaFoldDB" id="A0A3A3GEU8"/>
<gene>
    <name evidence="1" type="ORF">DQX05_26125</name>
</gene>
<sequence>MEEIKPMLVGILDRLETESARNEAFRMEMYKFQDEMTQFKGEVSQFQGEVRENFQDLQQQLDYIAGKMGESPFFIVYT</sequence>
<dbReference type="EMBL" id="QYZD01000039">
    <property type="protein sequence ID" value="RJG19143.1"/>
    <property type="molecule type" value="Genomic_DNA"/>
</dbReference>
<protein>
    <submittedName>
        <fullName evidence="1">Uncharacterized protein</fullName>
    </submittedName>
</protein>
<dbReference type="Gene3D" id="1.20.58.130">
    <property type="match status" value="1"/>
</dbReference>
<reference evidence="1 2" key="1">
    <citation type="submission" date="2018-09" db="EMBL/GenBank/DDBJ databases">
        <title>Paenibacillus SK2017-BO5.</title>
        <authorList>
            <person name="Piskunova J.V."/>
            <person name="Dubiley S.A."/>
            <person name="Severinov K.V."/>
        </authorList>
    </citation>
    <scope>NUCLEOTIDE SEQUENCE [LARGE SCALE GENOMIC DNA]</scope>
    <source>
        <strain evidence="1 2">BO5</strain>
    </source>
</reference>